<dbReference type="EMBL" id="BMAU01021052">
    <property type="protein sequence ID" value="GFX88486.1"/>
    <property type="molecule type" value="Genomic_DNA"/>
</dbReference>
<dbReference type="Gene3D" id="3.30.420.10">
    <property type="entry name" value="Ribonuclease H-like superfamily/Ribonuclease H"/>
    <property type="match status" value="1"/>
</dbReference>
<evidence type="ECO:0008006" key="3">
    <source>
        <dbReference type="Google" id="ProtNLM"/>
    </source>
</evidence>
<dbReference type="GO" id="GO:0003676">
    <property type="term" value="F:nucleic acid binding"/>
    <property type="evidence" value="ECO:0007669"/>
    <property type="project" value="InterPro"/>
</dbReference>
<sequence>MNCITAYQTLPCPARLPDPSPIEHVWDMMRRRLHLSGNVDNLTRQFEQICYPYPTHHVQSMIDIECKRVTNVLLGAFKHGYIHHNAACRTGTRLKRRWGKLSYPLSSLHSPLSPRIYMMQCQGKP</sequence>
<dbReference type="InterPro" id="IPR036397">
    <property type="entry name" value="RNaseH_sf"/>
</dbReference>
<comment type="caution">
    <text evidence="1">The sequence shown here is derived from an EMBL/GenBank/DDBJ whole genome shotgun (WGS) entry which is preliminary data.</text>
</comment>
<accession>A0A8X6UQI3</accession>
<dbReference type="AlphaFoldDB" id="A0A8X6UQI3"/>
<reference evidence="1" key="1">
    <citation type="submission" date="2020-08" db="EMBL/GenBank/DDBJ databases">
        <title>Multicomponent nature underlies the extraordinary mechanical properties of spider dragline silk.</title>
        <authorList>
            <person name="Kono N."/>
            <person name="Nakamura H."/>
            <person name="Mori M."/>
            <person name="Yoshida Y."/>
            <person name="Ohtoshi R."/>
            <person name="Malay A.D."/>
            <person name="Moran D.A.P."/>
            <person name="Tomita M."/>
            <person name="Numata K."/>
            <person name="Arakawa K."/>
        </authorList>
    </citation>
    <scope>NUCLEOTIDE SEQUENCE</scope>
</reference>
<dbReference type="Proteomes" id="UP000887159">
    <property type="component" value="Unassembled WGS sequence"/>
</dbReference>
<proteinExistence type="predicted"/>
<evidence type="ECO:0000313" key="2">
    <source>
        <dbReference type="Proteomes" id="UP000887159"/>
    </source>
</evidence>
<keyword evidence="2" id="KW-1185">Reference proteome</keyword>
<evidence type="ECO:0000313" key="1">
    <source>
        <dbReference type="EMBL" id="GFX88486.1"/>
    </source>
</evidence>
<gene>
    <name evidence="1" type="ORF">TNCV_2279541</name>
</gene>
<name>A0A8X6UQI3_TRICX</name>
<organism evidence="1 2">
    <name type="scientific">Trichonephila clavipes</name>
    <name type="common">Golden silk orbweaver</name>
    <name type="synonym">Nephila clavipes</name>
    <dbReference type="NCBI Taxonomy" id="2585209"/>
    <lineage>
        <taxon>Eukaryota</taxon>
        <taxon>Metazoa</taxon>
        <taxon>Ecdysozoa</taxon>
        <taxon>Arthropoda</taxon>
        <taxon>Chelicerata</taxon>
        <taxon>Arachnida</taxon>
        <taxon>Araneae</taxon>
        <taxon>Araneomorphae</taxon>
        <taxon>Entelegynae</taxon>
        <taxon>Araneoidea</taxon>
        <taxon>Nephilidae</taxon>
        <taxon>Trichonephila</taxon>
    </lineage>
</organism>
<protein>
    <recommendedName>
        <fullName evidence="3">Tc1-like transposase DDE domain-containing protein</fullName>
    </recommendedName>
</protein>